<keyword evidence="3" id="KW-0819">tRNA processing</keyword>
<dbReference type="EMBL" id="JNBS01000231">
    <property type="protein sequence ID" value="OQS07533.1"/>
    <property type="molecule type" value="Genomic_DNA"/>
</dbReference>
<dbReference type="InterPro" id="IPR011856">
    <property type="entry name" value="tRNA_endonuc-like_dom_sf"/>
</dbReference>
<dbReference type="AlphaFoldDB" id="A0A1W0AB46"/>
<reference evidence="7 8" key="1">
    <citation type="journal article" date="2014" name="Genome Biol. Evol.">
        <title>The secreted proteins of Achlya hypogyna and Thraustotheca clavata identify the ancestral oomycete secretome and reveal gene acquisitions by horizontal gene transfer.</title>
        <authorList>
            <person name="Misner I."/>
            <person name="Blouin N."/>
            <person name="Leonard G."/>
            <person name="Richards T.A."/>
            <person name="Lane C.E."/>
        </authorList>
    </citation>
    <scope>NUCLEOTIDE SEQUENCE [LARGE SCALE GENOMIC DNA]</scope>
    <source>
        <strain evidence="7 8">ATCC 34112</strain>
    </source>
</reference>
<name>A0A1W0AB46_9STRA</name>
<dbReference type="Gene3D" id="3.40.1350.10">
    <property type="match status" value="1"/>
</dbReference>
<dbReference type="Proteomes" id="UP000243217">
    <property type="component" value="Unassembled WGS sequence"/>
</dbReference>
<dbReference type="STRING" id="74557.A0A1W0AB46"/>
<organism evidence="7 8">
    <name type="scientific">Thraustotheca clavata</name>
    <dbReference type="NCBI Taxonomy" id="74557"/>
    <lineage>
        <taxon>Eukaryota</taxon>
        <taxon>Sar</taxon>
        <taxon>Stramenopiles</taxon>
        <taxon>Oomycota</taxon>
        <taxon>Saprolegniomycetes</taxon>
        <taxon>Saprolegniales</taxon>
        <taxon>Achlyaceae</taxon>
        <taxon>Thraustotheca</taxon>
    </lineage>
</organism>
<evidence type="ECO:0000256" key="3">
    <source>
        <dbReference type="ARBA" id="ARBA00022694"/>
    </source>
</evidence>
<dbReference type="SUPFAM" id="SSF53032">
    <property type="entry name" value="tRNA-intron endonuclease catalytic domain-like"/>
    <property type="match status" value="1"/>
</dbReference>
<dbReference type="GO" id="GO:0000379">
    <property type="term" value="P:tRNA-type intron splice site recognition and cleavage"/>
    <property type="evidence" value="ECO:0007669"/>
    <property type="project" value="TreeGrafter"/>
</dbReference>
<keyword evidence="4" id="KW-0456">Lyase</keyword>
<comment type="similarity">
    <text evidence="1">Belongs to the tRNA-intron endonuclease family.</text>
</comment>
<gene>
    <name evidence="7" type="ORF">THRCLA_00454</name>
</gene>
<dbReference type="PANTHER" id="PTHR13070">
    <property type="entry name" value="TRNA-SPLICING ENDONUCLEASE SUBUNIT SEN34-RELATED"/>
    <property type="match status" value="1"/>
</dbReference>
<accession>A0A1W0AB46</accession>
<evidence type="ECO:0000256" key="2">
    <source>
        <dbReference type="ARBA" id="ARBA00012573"/>
    </source>
</evidence>
<protein>
    <recommendedName>
        <fullName evidence="2">tRNA-intron lyase</fullName>
        <ecNumber evidence="2">4.6.1.16</ecNumber>
    </recommendedName>
</protein>
<proteinExistence type="inferred from homology"/>
<keyword evidence="8" id="KW-1185">Reference proteome</keyword>
<evidence type="ECO:0000259" key="6">
    <source>
        <dbReference type="Pfam" id="PF01974"/>
    </source>
</evidence>
<dbReference type="InterPro" id="IPR006677">
    <property type="entry name" value="tRNA_intron_Endonuc_cat-like"/>
</dbReference>
<dbReference type="GO" id="GO:0003676">
    <property type="term" value="F:nucleic acid binding"/>
    <property type="evidence" value="ECO:0007669"/>
    <property type="project" value="InterPro"/>
</dbReference>
<comment type="caution">
    <text evidence="7">The sequence shown here is derived from an EMBL/GenBank/DDBJ whole genome shotgun (WGS) entry which is preliminary data.</text>
</comment>
<comment type="catalytic activity">
    <reaction evidence="5">
        <text>pretRNA = a 3'-half-tRNA molecule with a 5'-OH end + a 5'-half-tRNA molecule with a 2',3'-cyclic phosphate end + an intron with a 2',3'-cyclic phosphate and a 5'-hydroxyl terminus.</text>
        <dbReference type="EC" id="4.6.1.16"/>
    </reaction>
</comment>
<dbReference type="GO" id="GO:0000213">
    <property type="term" value="F:tRNA-intron lyase activity"/>
    <property type="evidence" value="ECO:0007669"/>
    <property type="project" value="UniProtKB-EC"/>
</dbReference>
<evidence type="ECO:0000256" key="5">
    <source>
        <dbReference type="ARBA" id="ARBA00034031"/>
    </source>
</evidence>
<dbReference type="EC" id="4.6.1.16" evidence="2"/>
<dbReference type="GO" id="GO:0005634">
    <property type="term" value="C:nucleus"/>
    <property type="evidence" value="ECO:0007669"/>
    <property type="project" value="UniProtKB-ARBA"/>
</dbReference>
<evidence type="ECO:0000313" key="7">
    <source>
        <dbReference type="EMBL" id="OQS07533.1"/>
    </source>
</evidence>
<evidence type="ECO:0000256" key="4">
    <source>
        <dbReference type="ARBA" id="ARBA00023239"/>
    </source>
</evidence>
<dbReference type="OrthoDB" id="48041at2759"/>
<dbReference type="Pfam" id="PF01974">
    <property type="entry name" value="tRNA_int_endo"/>
    <property type="match status" value="1"/>
</dbReference>
<dbReference type="InterPro" id="IPR036167">
    <property type="entry name" value="tRNA_intron_Endo_cat-like_sf"/>
</dbReference>
<feature type="domain" description="tRNA intron endonuclease catalytic" evidence="6">
    <location>
        <begin position="357"/>
        <end position="436"/>
    </location>
</feature>
<evidence type="ECO:0000256" key="1">
    <source>
        <dbReference type="ARBA" id="ARBA00008078"/>
    </source>
</evidence>
<dbReference type="PANTHER" id="PTHR13070:SF0">
    <property type="entry name" value="TRNA-SPLICING ENDONUCLEASE SUBUNIT SEN34"/>
    <property type="match status" value="1"/>
</dbReference>
<sequence length="454" mass="51644">MEAIEAIDHEKELRQLVTIIFTTSAIPSNPSTSIVDEVLESFNFVPGLVNCHVIVTFDGYIVVEDGVETKFKSMKISAEEVTKYIEYQDAVHELFRQRFGLTENMITESSQDEFPIKRRTTATSTIIKDIDPTTGAALTVIKMGKRIGFALAIREALKHVHTPYVLIHQHDWTFLHPINFTKLVDAMDSNPSTLHYIGFQSRKSLKRKIRPNLPLPEPIDIAGIRIAPLFFWSLSHFLSMVINVCRDGKVWTALNVQTLRDEYRIVCGTGCICRYNSNKASEHRVPMQLTEEQLYIGMKHGFLKQDNELGDVKSTETWLGSAWSTLVSVFTAPVAEEPESKRQKINEQVSAEEEELRLRFRVFEDLWLKGYYITSGSKFGGDFLTYVADPLTDHATSIVIVLDSSKLSPHNLVGYGRLARSVKKYCVLAYTNQYNQLCYMTINHTSTSSRQENK</sequence>
<evidence type="ECO:0000313" key="8">
    <source>
        <dbReference type="Proteomes" id="UP000243217"/>
    </source>
</evidence>
<dbReference type="CDD" id="cd22363">
    <property type="entry name" value="tRNA-intron_lyase_C"/>
    <property type="match status" value="1"/>
</dbReference>